<dbReference type="Pfam" id="PF01119">
    <property type="entry name" value="DNA_mis_repair"/>
    <property type="match status" value="1"/>
</dbReference>
<name>A0A4R5XHS1_9AGAM</name>
<evidence type="ECO:0000256" key="3">
    <source>
        <dbReference type="SAM" id="MobiDB-lite"/>
    </source>
</evidence>
<dbReference type="InterPro" id="IPR014721">
    <property type="entry name" value="Ribsml_uS5_D2-typ_fold_subgr"/>
</dbReference>
<comment type="similarity">
    <text evidence="1">Belongs to the DNA mismatch repair MutL/HexB family.</text>
</comment>
<dbReference type="PANTHER" id="PTHR10073">
    <property type="entry name" value="DNA MISMATCH REPAIR PROTEIN MLH, PMS, MUTL"/>
    <property type="match status" value="1"/>
</dbReference>
<dbReference type="EMBL" id="ML170156">
    <property type="protein sequence ID" value="TDL29827.1"/>
    <property type="molecule type" value="Genomic_DNA"/>
</dbReference>
<evidence type="ECO:0000256" key="1">
    <source>
        <dbReference type="ARBA" id="ARBA00006082"/>
    </source>
</evidence>
<dbReference type="InterPro" id="IPR037198">
    <property type="entry name" value="MutL_C_sf"/>
</dbReference>
<dbReference type="GO" id="GO:0061982">
    <property type="term" value="P:meiosis I cell cycle process"/>
    <property type="evidence" value="ECO:0007669"/>
    <property type="project" value="UniProtKB-ARBA"/>
</dbReference>
<dbReference type="GO" id="GO:0005524">
    <property type="term" value="F:ATP binding"/>
    <property type="evidence" value="ECO:0007669"/>
    <property type="project" value="InterPro"/>
</dbReference>
<dbReference type="InterPro" id="IPR036890">
    <property type="entry name" value="HATPase_C_sf"/>
</dbReference>
<evidence type="ECO:0000256" key="2">
    <source>
        <dbReference type="ARBA" id="ARBA00022763"/>
    </source>
</evidence>
<dbReference type="Gene3D" id="3.30.230.10">
    <property type="match status" value="1"/>
</dbReference>
<gene>
    <name evidence="6" type="ORF">BD410DRAFT_811341</name>
</gene>
<proteinExistence type="inferred from homology"/>
<dbReference type="GO" id="GO:0016887">
    <property type="term" value="F:ATP hydrolysis activity"/>
    <property type="evidence" value="ECO:0007669"/>
    <property type="project" value="InterPro"/>
</dbReference>
<dbReference type="InterPro" id="IPR014790">
    <property type="entry name" value="MutL_C"/>
</dbReference>
<keyword evidence="7" id="KW-1185">Reference proteome</keyword>
<dbReference type="GO" id="GO:0032300">
    <property type="term" value="C:mismatch repair complex"/>
    <property type="evidence" value="ECO:0007669"/>
    <property type="project" value="InterPro"/>
</dbReference>
<dbReference type="AlphaFoldDB" id="A0A4R5XHS1"/>
<sequence>MTMEPGVDRAYSYPTPRTWSPAVPESVPLSTFNATQQHRRMRRAWYNVFEQGLSEVKPVKRERGSGRQRNATPRCFAALYIVSLDADTRSKLRSTQILTSLPQILSELTQNALDAQAKHIDIGINFEEWSGWVRDDGVGISKDGLDVIGNAGRYATSKAYAPSSLDEISTFGFRGEALASAADISCIEISSRTFRSKECWSIIFKGGEKLYYGPSIRWRRESPGTAVSIRDTFFNLPIRRLSHPNEARTIELVRRDLESFALMFPNVAFSLENTAKEARLGLGKGRVVTIPQTATTLAAFKNMYGRALVEHVEEIHEQHGEIMLDGFISLDGAHSKSYQFLYANKHLLDPCDLHRLIDQKFANSTFAKHAFDETGETRSPRPAFRRSPRKAERKPVFVLNLTVPPRQIDNCLEPAKSSVNFQDREVVATVIGSVCQAFLTRNGFAPSKDAEGTDGSPSPTKRRKVTNLVGGDDSGYFDEPIAGPSTWRKDPLEERFGNRDLYIHGESLAENDEGITWTDPASGRSYRVDPRTGNSYIHTPHTHDCATPRDVESDPHSRSSGRMIVDTRWLKQSRTNADDMDTGNKSREMPEWIQEALKGNEAFAVTEPSIPSVEPSTQEDRRYQKSRHHNCEHSNNGDLEDPSRYLSREDLESIEVVDQIDRKFIACVIHRQDGDHSDGQSGRKLFLVDQHAADERVRVERYLKALCEGYFTRSIQAKVLEPPIPVLLTSHEATRLTEVGEVTDAFERWGFGVLMHESDKGTKEKDGDSGYAQVHFTSVPDVVSSKLLAGDELREVVKGYLARLESDGYPENERLDTFDDEFGWLKALRWCPQELVDLVNSRACRGAIMFNDPLSLTQCQRLISQLAKTALPFQCAHGSSVIA</sequence>
<dbReference type="Gene3D" id="3.30.565.10">
    <property type="entry name" value="Histidine kinase-like ATPase, C-terminal domain"/>
    <property type="match status" value="1"/>
</dbReference>
<dbReference type="Gene3D" id="3.30.1370.100">
    <property type="entry name" value="MutL, C-terminal domain, regulatory subdomain"/>
    <property type="match status" value="1"/>
</dbReference>
<dbReference type="SUPFAM" id="SSF54211">
    <property type="entry name" value="Ribosomal protein S5 domain 2-like"/>
    <property type="match status" value="1"/>
</dbReference>
<feature type="region of interest" description="Disordered" evidence="3">
    <location>
        <begin position="445"/>
        <end position="491"/>
    </location>
</feature>
<dbReference type="GO" id="GO:0140664">
    <property type="term" value="F:ATP-dependent DNA damage sensor activity"/>
    <property type="evidence" value="ECO:0007669"/>
    <property type="project" value="InterPro"/>
</dbReference>
<dbReference type="InterPro" id="IPR020568">
    <property type="entry name" value="Ribosomal_Su5_D2-typ_SF"/>
</dbReference>
<dbReference type="STRING" id="50990.A0A4R5XHS1"/>
<organism evidence="6 7">
    <name type="scientific">Rickenella mellea</name>
    <dbReference type="NCBI Taxonomy" id="50990"/>
    <lineage>
        <taxon>Eukaryota</taxon>
        <taxon>Fungi</taxon>
        <taxon>Dikarya</taxon>
        <taxon>Basidiomycota</taxon>
        <taxon>Agaricomycotina</taxon>
        <taxon>Agaricomycetes</taxon>
        <taxon>Hymenochaetales</taxon>
        <taxon>Rickenellaceae</taxon>
        <taxon>Rickenella</taxon>
    </lineage>
</organism>
<dbReference type="Pfam" id="PF08676">
    <property type="entry name" value="MutL_C"/>
    <property type="match status" value="1"/>
</dbReference>
<evidence type="ECO:0000313" key="7">
    <source>
        <dbReference type="Proteomes" id="UP000294933"/>
    </source>
</evidence>
<dbReference type="SMART" id="SM00853">
    <property type="entry name" value="MutL_C"/>
    <property type="match status" value="1"/>
</dbReference>
<dbReference type="OrthoDB" id="429932at2759"/>
<dbReference type="Gene3D" id="3.30.1540.20">
    <property type="entry name" value="MutL, C-terminal domain, dimerisation subdomain"/>
    <property type="match status" value="1"/>
</dbReference>
<feature type="domain" description="DNA mismatch repair protein S5" evidence="5">
    <location>
        <begin position="300"/>
        <end position="440"/>
    </location>
</feature>
<feature type="region of interest" description="Disordered" evidence="3">
    <location>
        <begin position="533"/>
        <end position="561"/>
    </location>
</feature>
<dbReference type="InterPro" id="IPR042121">
    <property type="entry name" value="MutL_C_regsub"/>
</dbReference>
<dbReference type="GO" id="GO:0030983">
    <property type="term" value="F:mismatched DNA binding"/>
    <property type="evidence" value="ECO:0007669"/>
    <property type="project" value="InterPro"/>
</dbReference>
<dbReference type="Proteomes" id="UP000294933">
    <property type="component" value="Unassembled WGS sequence"/>
</dbReference>
<accession>A0A4R5XHS1</accession>
<reference evidence="6 7" key="1">
    <citation type="submission" date="2018-06" db="EMBL/GenBank/DDBJ databases">
        <title>A transcriptomic atlas of mushroom development highlights an independent origin of complex multicellularity.</title>
        <authorList>
            <consortium name="DOE Joint Genome Institute"/>
            <person name="Krizsan K."/>
            <person name="Almasi E."/>
            <person name="Merenyi Z."/>
            <person name="Sahu N."/>
            <person name="Viragh M."/>
            <person name="Koszo T."/>
            <person name="Mondo S."/>
            <person name="Kiss B."/>
            <person name="Balint B."/>
            <person name="Kues U."/>
            <person name="Barry K."/>
            <person name="Hegedus J.C."/>
            <person name="Henrissat B."/>
            <person name="Johnson J."/>
            <person name="Lipzen A."/>
            <person name="Ohm R."/>
            <person name="Nagy I."/>
            <person name="Pangilinan J."/>
            <person name="Yan J."/>
            <person name="Xiong Y."/>
            <person name="Grigoriev I.V."/>
            <person name="Hibbett D.S."/>
            <person name="Nagy L.G."/>
        </authorList>
    </citation>
    <scope>NUCLEOTIDE SEQUENCE [LARGE SCALE GENOMIC DNA]</scope>
    <source>
        <strain evidence="6 7">SZMC22713</strain>
    </source>
</reference>
<dbReference type="Pfam" id="PF13589">
    <property type="entry name" value="HATPase_c_3"/>
    <property type="match status" value="1"/>
</dbReference>
<dbReference type="SUPFAM" id="SSF55874">
    <property type="entry name" value="ATPase domain of HSP90 chaperone/DNA topoisomerase II/histidine kinase"/>
    <property type="match status" value="1"/>
</dbReference>
<evidence type="ECO:0000259" key="5">
    <source>
        <dbReference type="SMART" id="SM01340"/>
    </source>
</evidence>
<dbReference type="InterPro" id="IPR038973">
    <property type="entry name" value="MutL/Mlh/Pms-like"/>
</dbReference>
<keyword evidence="2" id="KW-0227">DNA damage</keyword>
<protein>
    <recommendedName>
        <fullName evidence="8">MutL C-terminal dimerisation domain-containing protein</fullName>
    </recommendedName>
</protein>
<dbReference type="InterPro" id="IPR013507">
    <property type="entry name" value="DNA_mismatch_S5_2-like"/>
</dbReference>
<evidence type="ECO:0000313" key="6">
    <source>
        <dbReference type="EMBL" id="TDL29827.1"/>
    </source>
</evidence>
<evidence type="ECO:0000259" key="4">
    <source>
        <dbReference type="SMART" id="SM00853"/>
    </source>
</evidence>
<feature type="region of interest" description="Disordered" evidence="3">
    <location>
        <begin position="608"/>
        <end position="644"/>
    </location>
</feature>
<dbReference type="InterPro" id="IPR014762">
    <property type="entry name" value="DNA_mismatch_repair_CS"/>
</dbReference>
<dbReference type="PROSITE" id="PS00058">
    <property type="entry name" value="DNA_MISMATCH_REPAIR_1"/>
    <property type="match status" value="1"/>
</dbReference>
<dbReference type="PANTHER" id="PTHR10073:SF47">
    <property type="entry name" value="DNA MISMATCH REPAIR PROTEIN MLH3"/>
    <property type="match status" value="1"/>
</dbReference>
<dbReference type="SMART" id="SM01340">
    <property type="entry name" value="DNA_mis_repair"/>
    <property type="match status" value="1"/>
</dbReference>
<dbReference type="SUPFAM" id="SSF118116">
    <property type="entry name" value="DNA mismatch repair protein MutL"/>
    <property type="match status" value="2"/>
</dbReference>
<evidence type="ECO:0008006" key="8">
    <source>
        <dbReference type="Google" id="ProtNLM"/>
    </source>
</evidence>
<dbReference type="GO" id="GO:0006298">
    <property type="term" value="P:mismatch repair"/>
    <property type="evidence" value="ECO:0007669"/>
    <property type="project" value="InterPro"/>
</dbReference>
<feature type="compositionally biased region" description="Basic and acidic residues" evidence="3">
    <location>
        <begin position="541"/>
        <end position="557"/>
    </location>
</feature>
<feature type="domain" description="MutL C-terminal dimerisation" evidence="4">
    <location>
        <begin position="656"/>
        <end position="854"/>
    </location>
</feature>
<dbReference type="VEuPathDB" id="FungiDB:BD410DRAFT_811341"/>
<dbReference type="InterPro" id="IPR042120">
    <property type="entry name" value="MutL_C_dimsub"/>
</dbReference>